<evidence type="ECO:0000256" key="2">
    <source>
        <dbReference type="SAM" id="MobiDB-lite"/>
    </source>
</evidence>
<evidence type="ECO:0000313" key="4">
    <source>
        <dbReference type="EMBL" id="KLN57013.1"/>
    </source>
</evidence>
<organism evidence="4 5">
    <name type="scientific">Variovorax paradoxus</name>
    <dbReference type="NCBI Taxonomy" id="34073"/>
    <lineage>
        <taxon>Bacteria</taxon>
        <taxon>Pseudomonadati</taxon>
        <taxon>Pseudomonadota</taxon>
        <taxon>Betaproteobacteria</taxon>
        <taxon>Burkholderiales</taxon>
        <taxon>Comamonadaceae</taxon>
        <taxon>Variovorax</taxon>
    </lineage>
</organism>
<dbReference type="InterPro" id="IPR012677">
    <property type="entry name" value="Nucleotide-bd_a/b_plait_sf"/>
</dbReference>
<dbReference type="RefSeq" id="WP_021005078.1">
    <property type="nucleotide sequence ID" value="NZ_JZWI01000008.1"/>
</dbReference>
<dbReference type="CDD" id="cd21608">
    <property type="entry name" value="RRM2_NsCP33_like"/>
    <property type="match status" value="1"/>
</dbReference>
<dbReference type="InterPro" id="IPR052462">
    <property type="entry name" value="SLIRP/GR-RBP-like"/>
</dbReference>
<evidence type="ECO:0000259" key="3">
    <source>
        <dbReference type="PROSITE" id="PS50102"/>
    </source>
</evidence>
<dbReference type="PROSITE" id="PS50102">
    <property type="entry name" value="RRM"/>
    <property type="match status" value="1"/>
</dbReference>
<dbReference type="AlphaFoldDB" id="A0A0H2M3P9"/>
<dbReference type="SMART" id="SM00360">
    <property type="entry name" value="RRM"/>
    <property type="match status" value="1"/>
</dbReference>
<keyword evidence="5" id="KW-1185">Reference proteome</keyword>
<dbReference type="PATRIC" id="fig|34073.19.peg.1765"/>
<evidence type="ECO:0000313" key="5">
    <source>
        <dbReference type="Proteomes" id="UP000035170"/>
    </source>
</evidence>
<evidence type="ECO:0000256" key="1">
    <source>
        <dbReference type="ARBA" id="ARBA00022884"/>
    </source>
</evidence>
<gene>
    <name evidence="4" type="ORF">VPARA_17210</name>
</gene>
<feature type="region of interest" description="Disordered" evidence="2">
    <location>
        <begin position="72"/>
        <end position="137"/>
    </location>
</feature>
<feature type="domain" description="RRM" evidence="3">
    <location>
        <begin position="3"/>
        <end position="81"/>
    </location>
</feature>
<accession>A0A0H2M3P9</accession>
<dbReference type="InterPro" id="IPR048289">
    <property type="entry name" value="RRM2_NsCP33-like"/>
</dbReference>
<sequence length="137" mass="13150">MGKKLYVGNLAYSVRDNDLEQAFGEFGSIVSAKVMMERDTGRSKGFGFVEMGTDAEALAAVEAMNGHSLQGRALTVNEARPMEARPPRTGGGGGYGGGAGGGGYGGGGGGGGYGGGGGGRSGGGGGYGGGGGGRGGY</sequence>
<name>A0A0H2M3P9_VARPD</name>
<comment type="caution">
    <text evidence="4">The sequence shown here is derived from an EMBL/GenBank/DDBJ whole genome shotgun (WGS) entry which is preliminary data.</text>
</comment>
<proteinExistence type="predicted"/>
<protein>
    <submittedName>
        <fullName evidence="4">RNA recognition protein</fullName>
    </submittedName>
</protein>
<dbReference type="PANTHER" id="PTHR48027">
    <property type="entry name" value="HETEROGENEOUS NUCLEAR RIBONUCLEOPROTEIN 87F-RELATED"/>
    <property type="match status" value="1"/>
</dbReference>
<keyword evidence="1" id="KW-0694">RNA-binding</keyword>
<reference evidence="4 5" key="1">
    <citation type="submission" date="2015-03" db="EMBL/GenBank/DDBJ databases">
        <title>Genome sequence of Variovorax paradoxus TBEA6.</title>
        <authorList>
            <person name="Poehlein A."/>
            <person name="Schuldes J."/>
            <person name="Wuebbeler J.H."/>
            <person name="Hiessl S."/>
            <person name="Steinbuechel A."/>
            <person name="Daniel R."/>
        </authorList>
    </citation>
    <scope>NUCLEOTIDE SEQUENCE [LARGE SCALE GENOMIC DNA]</scope>
    <source>
        <strain evidence="4 5">TBEA6</strain>
    </source>
</reference>
<dbReference type="Gene3D" id="3.30.70.330">
    <property type="match status" value="1"/>
</dbReference>
<dbReference type="InterPro" id="IPR000504">
    <property type="entry name" value="RRM_dom"/>
</dbReference>
<dbReference type="GO" id="GO:0003723">
    <property type="term" value="F:RNA binding"/>
    <property type="evidence" value="ECO:0007669"/>
    <property type="project" value="UniProtKB-KW"/>
</dbReference>
<feature type="compositionally biased region" description="Gly residues" evidence="2">
    <location>
        <begin position="89"/>
        <end position="137"/>
    </location>
</feature>
<dbReference type="EMBL" id="JZWI01000008">
    <property type="protein sequence ID" value="KLN57013.1"/>
    <property type="molecule type" value="Genomic_DNA"/>
</dbReference>
<dbReference type="SUPFAM" id="SSF54928">
    <property type="entry name" value="RNA-binding domain, RBD"/>
    <property type="match status" value="1"/>
</dbReference>
<dbReference type="Pfam" id="PF00076">
    <property type="entry name" value="RRM_1"/>
    <property type="match status" value="1"/>
</dbReference>
<dbReference type="Proteomes" id="UP000035170">
    <property type="component" value="Unassembled WGS sequence"/>
</dbReference>
<dbReference type="InterPro" id="IPR035979">
    <property type="entry name" value="RBD_domain_sf"/>
</dbReference>